<sequence>MTETPVRRLAGTAWILGAALTVLIGWVLVHHRRPLAVDLTLHAAALAHRTPALTTVALAVTGSSGELAWVLAVVGGLLAVRSRPWWVGALAGAAALGLGQLLRLGLVTGIGRARPPAADWAARAGGYALPSGHTTTATLGAGLLCLGLARALRGAWRVAGVAVTACWAVAVGLTRVYLGVHWPTDALGGWLLGTLLTVLAALALLRLAPRRSGRLPGAQRAQQQHESGQL</sequence>
<name>A0A1I4L640_9ACTN</name>
<dbReference type="SUPFAM" id="SSF48317">
    <property type="entry name" value="Acid phosphatase/Vanadium-dependent haloperoxidase"/>
    <property type="match status" value="1"/>
</dbReference>
<dbReference type="InterPro" id="IPR000326">
    <property type="entry name" value="PAP2/HPO"/>
</dbReference>
<evidence type="ECO:0000259" key="2">
    <source>
        <dbReference type="SMART" id="SM00014"/>
    </source>
</evidence>
<feature type="transmembrane region" description="Helical" evidence="1">
    <location>
        <begin position="52"/>
        <end position="79"/>
    </location>
</feature>
<feature type="transmembrane region" description="Helical" evidence="1">
    <location>
        <begin position="190"/>
        <end position="208"/>
    </location>
</feature>
<dbReference type="AlphaFoldDB" id="A0A1I4L640"/>
<dbReference type="PANTHER" id="PTHR14969:SF13">
    <property type="entry name" value="AT30094P"/>
    <property type="match status" value="1"/>
</dbReference>
<dbReference type="Pfam" id="PF01569">
    <property type="entry name" value="PAP2"/>
    <property type="match status" value="1"/>
</dbReference>
<dbReference type="InParanoid" id="A0A1I4L640"/>
<organism evidence="3 4">
    <name type="scientific">Geodermatophilus ruber</name>
    <dbReference type="NCBI Taxonomy" id="504800"/>
    <lineage>
        <taxon>Bacteria</taxon>
        <taxon>Bacillati</taxon>
        <taxon>Actinomycetota</taxon>
        <taxon>Actinomycetes</taxon>
        <taxon>Geodermatophilales</taxon>
        <taxon>Geodermatophilaceae</taxon>
        <taxon>Geodermatophilus</taxon>
    </lineage>
</organism>
<proteinExistence type="predicted"/>
<feature type="transmembrane region" description="Helical" evidence="1">
    <location>
        <begin position="85"/>
        <end position="106"/>
    </location>
</feature>
<dbReference type="InterPro" id="IPR036938">
    <property type="entry name" value="PAP2/HPO_sf"/>
</dbReference>
<protein>
    <submittedName>
        <fullName evidence="3">Undecaprenyl-diphosphatase</fullName>
    </submittedName>
</protein>
<dbReference type="SMART" id="SM00014">
    <property type="entry name" value="acidPPc"/>
    <property type="match status" value="1"/>
</dbReference>
<evidence type="ECO:0000313" key="4">
    <source>
        <dbReference type="Proteomes" id="UP000199152"/>
    </source>
</evidence>
<dbReference type="Gene3D" id="1.20.144.10">
    <property type="entry name" value="Phosphatidic acid phosphatase type 2/haloperoxidase"/>
    <property type="match status" value="1"/>
</dbReference>
<dbReference type="PANTHER" id="PTHR14969">
    <property type="entry name" value="SPHINGOSINE-1-PHOSPHATE PHOSPHOHYDROLASE"/>
    <property type="match status" value="1"/>
</dbReference>
<gene>
    <name evidence="3" type="ORF">SAMN04488085_12033</name>
</gene>
<dbReference type="Proteomes" id="UP000199152">
    <property type="component" value="Unassembled WGS sequence"/>
</dbReference>
<feature type="transmembrane region" description="Helical" evidence="1">
    <location>
        <begin position="12"/>
        <end position="31"/>
    </location>
</feature>
<accession>A0A1I4L640</accession>
<dbReference type="OrthoDB" id="5289372at2"/>
<keyword evidence="4" id="KW-1185">Reference proteome</keyword>
<keyword evidence="1" id="KW-0472">Membrane</keyword>
<dbReference type="RefSeq" id="WP_091329680.1">
    <property type="nucleotide sequence ID" value="NZ_FOSW01000020.1"/>
</dbReference>
<evidence type="ECO:0000313" key="3">
    <source>
        <dbReference type="EMBL" id="SFL86339.1"/>
    </source>
</evidence>
<keyword evidence="1" id="KW-1133">Transmembrane helix</keyword>
<keyword evidence="1" id="KW-0812">Transmembrane</keyword>
<feature type="domain" description="Phosphatidic acid phosphatase type 2/haloperoxidase" evidence="2">
    <location>
        <begin position="87"/>
        <end position="201"/>
    </location>
</feature>
<dbReference type="EMBL" id="FOSW01000020">
    <property type="protein sequence ID" value="SFL86339.1"/>
    <property type="molecule type" value="Genomic_DNA"/>
</dbReference>
<feature type="transmembrane region" description="Helical" evidence="1">
    <location>
        <begin position="158"/>
        <end position="178"/>
    </location>
</feature>
<evidence type="ECO:0000256" key="1">
    <source>
        <dbReference type="SAM" id="Phobius"/>
    </source>
</evidence>
<dbReference type="STRING" id="504800.SAMN04488085_12033"/>
<reference evidence="3 4" key="1">
    <citation type="submission" date="2016-10" db="EMBL/GenBank/DDBJ databases">
        <authorList>
            <person name="de Groot N.N."/>
        </authorList>
    </citation>
    <scope>NUCLEOTIDE SEQUENCE [LARGE SCALE GENOMIC DNA]</scope>
    <source>
        <strain evidence="3 4">DSM 45317</strain>
    </source>
</reference>